<evidence type="ECO:0000256" key="8">
    <source>
        <dbReference type="ARBA" id="ARBA00023242"/>
    </source>
</evidence>
<dbReference type="EMBL" id="JALJOS010000025">
    <property type="protein sequence ID" value="KAK9825218.1"/>
    <property type="molecule type" value="Genomic_DNA"/>
</dbReference>
<organism evidence="10 11">
    <name type="scientific">Apatococcus lobatus</name>
    <dbReference type="NCBI Taxonomy" id="904363"/>
    <lineage>
        <taxon>Eukaryota</taxon>
        <taxon>Viridiplantae</taxon>
        <taxon>Chlorophyta</taxon>
        <taxon>core chlorophytes</taxon>
        <taxon>Trebouxiophyceae</taxon>
        <taxon>Chlorellales</taxon>
        <taxon>Chlorellaceae</taxon>
        <taxon>Apatococcus</taxon>
    </lineage>
</organism>
<gene>
    <name evidence="10" type="ORF">WJX74_000929</name>
</gene>
<comment type="subcellular location">
    <subcellularLocation>
        <location evidence="2">Cytoplasm</location>
    </subcellularLocation>
    <subcellularLocation>
        <location evidence="1">Nucleus</location>
    </subcellularLocation>
</comment>
<dbReference type="Proteomes" id="UP001438707">
    <property type="component" value="Unassembled WGS sequence"/>
</dbReference>
<dbReference type="GO" id="GO:0033588">
    <property type="term" value="C:elongator holoenzyme complex"/>
    <property type="evidence" value="ECO:0007669"/>
    <property type="project" value="InterPro"/>
</dbReference>
<comment type="similarity">
    <text evidence="4">Belongs to the ELP4 family.</text>
</comment>
<feature type="region of interest" description="Disordered" evidence="9">
    <location>
        <begin position="373"/>
        <end position="407"/>
    </location>
</feature>
<dbReference type="AlphaFoldDB" id="A0AAW1QV74"/>
<dbReference type="InterPro" id="IPR008728">
    <property type="entry name" value="Elongator_complex_protein_4"/>
</dbReference>
<evidence type="ECO:0000313" key="11">
    <source>
        <dbReference type="Proteomes" id="UP001438707"/>
    </source>
</evidence>
<accession>A0AAW1QV74</accession>
<keyword evidence="7" id="KW-0819">tRNA processing</keyword>
<evidence type="ECO:0000256" key="3">
    <source>
        <dbReference type="ARBA" id="ARBA00005043"/>
    </source>
</evidence>
<dbReference type="InterPro" id="IPR027417">
    <property type="entry name" value="P-loop_NTPase"/>
</dbReference>
<evidence type="ECO:0000256" key="6">
    <source>
        <dbReference type="ARBA" id="ARBA00022490"/>
    </source>
</evidence>
<sequence length="706" mass="73091">MASQGSWPGMHGRTMISTGLADLDSVLGGGLPLGSVLLLLQDAWTPHASTLLKYFAAEGVACQQKVFWAGPPDDSADKEADALPLMSHLPKQVAAHSTRAEKEQQKAEDAAAEGTSSSSSPSLSSARLPSGGSAFRRSKPAASLTPSLERADADLMGHPKPARRMPESSSAEPLIQQLGDQTLPSSPSPMAPRLDQGSTASGRGASAALPELRAPDLGARPPATVPGVMSKAEAGAMATGGKGVPGARSGGHSPQLPGHLQQAAPSGTSPALKPKPKSLRAGEHCHHFDLTQSMPPDQTTAARVEYRAFSGPAALNDLAADIAAAIFHSHTPASQQQQQQQQQQPGAPAPPDPQPQHAATHEPLTGVMHTAGHAAEPGQKQQRAQEHHKHQQGLQSQQQAGPDSLPDIQAAHGIRSLAAGRGVGAPNQPFAQHPSAAVDAPLSSGSSDHAAMPRHSAAHAEAETLYEGLMHSGPPVPGSPLEDDAQQSKPQDQVECVLQDLKSLLQQRLEKSLPAQHAVSAISHFVPVDDQSSQDQIMRLVAESFGGPAWELASTAGTNSARSLVQCVMAVKQIVRQSKTAAMISFPAEVYSSSAAMRLQHLCDAVIALEAVAEDSSVVKLAPDPASCVALLHVRKLPGLNTFARPTPSVPLYLVRHKRRRLAIEAVEVDPDAEAALAAASGAPSGGPAAALACGGPAGAPKAFDF</sequence>
<feature type="region of interest" description="Disordered" evidence="9">
    <location>
        <begin position="330"/>
        <end position="360"/>
    </location>
</feature>
<evidence type="ECO:0000256" key="7">
    <source>
        <dbReference type="ARBA" id="ARBA00022694"/>
    </source>
</evidence>
<feature type="compositionally biased region" description="Basic and acidic residues" evidence="9">
    <location>
        <begin position="98"/>
        <end position="109"/>
    </location>
</feature>
<dbReference type="GO" id="GO:0005737">
    <property type="term" value="C:cytoplasm"/>
    <property type="evidence" value="ECO:0007669"/>
    <property type="project" value="UniProtKB-SubCell"/>
</dbReference>
<evidence type="ECO:0000256" key="2">
    <source>
        <dbReference type="ARBA" id="ARBA00004496"/>
    </source>
</evidence>
<evidence type="ECO:0000256" key="5">
    <source>
        <dbReference type="ARBA" id="ARBA00020265"/>
    </source>
</evidence>
<feature type="region of interest" description="Disordered" evidence="9">
    <location>
        <begin position="234"/>
        <end position="279"/>
    </location>
</feature>
<proteinExistence type="inferred from homology"/>
<dbReference type="PANTHER" id="PTHR12896:SF1">
    <property type="entry name" value="ELONGATOR COMPLEX PROTEIN 4"/>
    <property type="match status" value="1"/>
</dbReference>
<name>A0AAW1QV74_9CHLO</name>
<comment type="caution">
    <text evidence="10">The sequence shown here is derived from an EMBL/GenBank/DDBJ whole genome shotgun (WGS) entry which is preliminary data.</text>
</comment>
<dbReference type="GO" id="GO:0008023">
    <property type="term" value="C:transcription elongation factor complex"/>
    <property type="evidence" value="ECO:0007669"/>
    <property type="project" value="TreeGrafter"/>
</dbReference>
<evidence type="ECO:0000256" key="1">
    <source>
        <dbReference type="ARBA" id="ARBA00004123"/>
    </source>
</evidence>
<feature type="compositionally biased region" description="Low complexity" evidence="9">
    <location>
        <begin position="112"/>
        <end position="134"/>
    </location>
</feature>
<keyword evidence="6" id="KW-0963">Cytoplasm</keyword>
<dbReference type="Gene3D" id="3.40.50.300">
    <property type="entry name" value="P-loop containing nucleotide triphosphate hydrolases"/>
    <property type="match status" value="2"/>
</dbReference>
<evidence type="ECO:0000313" key="10">
    <source>
        <dbReference type="EMBL" id="KAK9825218.1"/>
    </source>
</evidence>
<dbReference type="GO" id="GO:0002098">
    <property type="term" value="P:tRNA wobble uridine modification"/>
    <property type="evidence" value="ECO:0007669"/>
    <property type="project" value="InterPro"/>
</dbReference>
<reference evidence="10 11" key="1">
    <citation type="journal article" date="2024" name="Nat. Commun.">
        <title>Phylogenomics reveals the evolutionary origins of lichenization in chlorophyte algae.</title>
        <authorList>
            <person name="Puginier C."/>
            <person name="Libourel C."/>
            <person name="Otte J."/>
            <person name="Skaloud P."/>
            <person name="Haon M."/>
            <person name="Grisel S."/>
            <person name="Petersen M."/>
            <person name="Berrin J.G."/>
            <person name="Delaux P.M."/>
            <person name="Dal Grande F."/>
            <person name="Keller J."/>
        </authorList>
    </citation>
    <scope>NUCLEOTIDE SEQUENCE [LARGE SCALE GENOMIC DNA]</scope>
    <source>
        <strain evidence="10 11">SAG 2145</strain>
    </source>
</reference>
<comment type="pathway">
    <text evidence="3">tRNA modification; 5-methoxycarbonylmethyl-2-thiouridine-tRNA biosynthesis.</text>
</comment>
<keyword evidence="11" id="KW-1185">Reference proteome</keyword>
<dbReference type="Pfam" id="PF05625">
    <property type="entry name" value="PAXNEB"/>
    <property type="match status" value="2"/>
</dbReference>
<feature type="compositionally biased region" description="Low complexity" evidence="9">
    <location>
        <begin position="330"/>
        <end position="346"/>
    </location>
</feature>
<feature type="region of interest" description="Disordered" evidence="9">
    <location>
        <begin position="420"/>
        <end position="493"/>
    </location>
</feature>
<dbReference type="PANTHER" id="PTHR12896">
    <property type="entry name" value="PAX6 NEIGHBOR PROTEIN PAXNEB"/>
    <property type="match status" value="1"/>
</dbReference>
<evidence type="ECO:0000256" key="4">
    <source>
        <dbReference type="ARBA" id="ARBA00007573"/>
    </source>
</evidence>
<evidence type="ECO:0000256" key="9">
    <source>
        <dbReference type="SAM" id="MobiDB-lite"/>
    </source>
</evidence>
<feature type="region of interest" description="Disordered" evidence="9">
    <location>
        <begin position="92"/>
        <end position="205"/>
    </location>
</feature>
<protein>
    <recommendedName>
        <fullName evidence="5">Elongator complex protein 4</fullName>
    </recommendedName>
</protein>
<keyword evidence="8" id="KW-0539">Nucleus</keyword>